<dbReference type="RefSeq" id="WP_179421602.1">
    <property type="nucleotide sequence ID" value="NZ_JACCAB010000001.1"/>
</dbReference>
<reference evidence="1 2" key="1">
    <citation type="submission" date="2020-07" db="EMBL/GenBank/DDBJ databases">
        <title>Sequencing the genomes of 1000 actinobacteria strains.</title>
        <authorList>
            <person name="Klenk H.-P."/>
        </authorList>
    </citation>
    <scope>NUCLEOTIDE SEQUENCE [LARGE SCALE GENOMIC DNA]</scope>
    <source>
        <strain evidence="1 2">DSM 23987</strain>
    </source>
</reference>
<gene>
    <name evidence="1" type="ORF">BJ986_001717</name>
</gene>
<name>A0A852WEQ6_9MICO</name>
<dbReference type="AlphaFoldDB" id="A0A852WEQ6"/>
<evidence type="ECO:0000313" key="1">
    <source>
        <dbReference type="EMBL" id="NYG07230.1"/>
    </source>
</evidence>
<comment type="caution">
    <text evidence="1">The sequence shown here is derived from an EMBL/GenBank/DDBJ whole genome shotgun (WGS) entry which is preliminary data.</text>
</comment>
<keyword evidence="2" id="KW-1185">Reference proteome</keyword>
<proteinExistence type="predicted"/>
<dbReference type="Proteomes" id="UP000573599">
    <property type="component" value="Unassembled WGS sequence"/>
</dbReference>
<evidence type="ECO:0008006" key="3">
    <source>
        <dbReference type="Google" id="ProtNLM"/>
    </source>
</evidence>
<organism evidence="1 2">
    <name type="scientific">Pedococcus badiiscoriae</name>
    <dbReference type="NCBI Taxonomy" id="642776"/>
    <lineage>
        <taxon>Bacteria</taxon>
        <taxon>Bacillati</taxon>
        <taxon>Actinomycetota</taxon>
        <taxon>Actinomycetes</taxon>
        <taxon>Micrococcales</taxon>
        <taxon>Intrasporangiaceae</taxon>
        <taxon>Pedococcus</taxon>
    </lineage>
</organism>
<dbReference type="EMBL" id="JACCAB010000001">
    <property type="protein sequence ID" value="NYG07230.1"/>
    <property type="molecule type" value="Genomic_DNA"/>
</dbReference>
<protein>
    <recommendedName>
        <fullName evidence="3">DUF5666 domain-containing protein</fullName>
    </recommendedName>
</protein>
<evidence type="ECO:0000313" key="2">
    <source>
        <dbReference type="Proteomes" id="UP000573599"/>
    </source>
</evidence>
<sequence>MIAVIVAGCLTALLVLGLVGVVGLVAVRAVGNHARATKIERLADGGALWPGQQKKLDRFQQGSPVPRQRNGMGNGLGKGMGNGMGPLLRGAMGLGAVQHGEFTVQQNGADTVMTLQRGDVTKVDATSVTVKSTDNFTATYTIGADTRGQTTNLQVGDTVLVVAQKTGGKAVLIAGSRRG</sequence>
<accession>A0A852WEQ6</accession>